<dbReference type="Gene3D" id="3.60.21.10">
    <property type="match status" value="1"/>
</dbReference>
<evidence type="ECO:0000313" key="2">
    <source>
        <dbReference type="EMBL" id="CAF9931511.1"/>
    </source>
</evidence>
<proteinExistence type="predicted"/>
<evidence type="ECO:0000256" key="1">
    <source>
        <dbReference type="ARBA" id="ARBA00023136"/>
    </source>
</evidence>
<dbReference type="Proteomes" id="UP000664521">
    <property type="component" value="Unassembled WGS sequence"/>
</dbReference>
<dbReference type="GO" id="GO:0016020">
    <property type="term" value="C:membrane"/>
    <property type="evidence" value="ECO:0007669"/>
    <property type="project" value="GOC"/>
</dbReference>
<gene>
    <name evidence="2" type="ORF">HETSPECPRED_007892</name>
</gene>
<dbReference type="GO" id="GO:0005783">
    <property type="term" value="C:endoplasmic reticulum"/>
    <property type="evidence" value="ECO:0007669"/>
    <property type="project" value="TreeGrafter"/>
</dbReference>
<protein>
    <recommendedName>
        <fullName evidence="4">Calcineurin-like phosphoesterase domain-containing protein</fullName>
    </recommendedName>
</protein>
<dbReference type="EMBL" id="CAJPDS010000059">
    <property type="protein sequence ID" value="CAF9931511.1"/>
    <property type="molecule type" value="Genomic_DNA"/>
</dbReference>
<dbReference type="SUPFAM" id="SSF56300">
    <property type="entry name" value="Metallo-dependent phosphatases"/>
    <property type="match status" value="1"/>
</dbReference>
<dbReference type="AlphaFoldDB" id="A0A8H3FSN1"/>
<keyword evidence="3" id="KW-1185">Reference proteome</keyword>
<dbReference type="OrthoDB" id="9984693at2759"/>
<dbReference type="PANTHER" id="PTHR13315:SF1">
    <property type="entry name" value="PROTEIN TED1"/>
    <property type="match status" value="1"/>
</dbReference>
<keyword evidence="1" id="KW-0472">Membrane</keyword>
<reference evidence="2" key="1">
    <citation type="submission" date="2021-03" db="EMBL/GenBank/DDBJ databases">
        <authorList>
            <person name="Tagirdzhanova G."/>
        </authorList>
    </citation>
    <scope>NUCLEOTIDE SEQUENCE</scope>
</reference>
<evidence type="ECO:0000313" key="3">
    <source>
        <dbReference type="Proteomes" id="UP000664521"/>
    </source>
</evidence>
<name>A0A8H3FSN1_9LECA</name>
<dbReference type="GO" id="GO:0006506">
    <property type="term" value="P:GPI anchor biosynthetic process"/>
    <property type="evidence" value="ECO:0007669"/>
    <property type="project" value="InterPro"/>
</dbReference>
<dbReference type="InterPro" id="IPR033308">
    <property type="entry name" value="PGAP5/Cdc1/Ted1"/>
</dbReference>
<dbReference type="InterPro" id="IPR029052">
    <property type="entry name" value="Metallo-depent_PP-like"/>
</dbReference>
<sequence>MSIEVQLISPFIPEDTSFRTTLEHSIDSSNAYGGIAAPFRLLALGDPQLEGDSSLLNPEHGYLPSLNSLQTDVLEASNTRDGLDVLGKHILDLTIVDIPRLLHYFRKRLDLVGNDYYLAHIYRTLHRALEPTHVTVLGDLLGSQWISDEEFDKRSWRFWNRVFKHGERVDDEITGGIHQGQLGQDKIWKTRIMNVAGNHDIGYAGDITPERMERFERAFGRANWETRFTFAPGNMSYPVDEPVQDLPELRIIVLNSLNLDTPALDQDIQSATYRFINDAIGVSRPVEDKTSATILLTHIPLHKKEGVCVDGPYFSFHDEEYGGGLREQNHLSYNAAKGVMEGIYGMSGNPDAPGQGFGRNGIILTGHDHEGCDVYHHLPKNEDIEARKWKAERWSNSTAKQDSTIPGLREVTVRSMMGDFGGNAGLLSAWFDREAGVWQFEYSTCALGSQHIWWGVHILDIVTIAVLAAVAVQSAQVRRAPKPPKEAFKLRKRANTLDAWLQTAKVDKGRGPVRRVTVSSIDNPGPAFVARRRKPG</sequence>
<dbReference type="PANTHER" id="PTHR13315">
    <property type="entry name" value="METALLO PHOSPHOESTERASE RELATED"/>
    <property type="match status" value="1"/>
</dbReference>
<comment type="caution">
    <text evidence="2">The sequence shown here is derived from an EMBL/GenBank/DDBJ whole genome shotgun (WGS) entry which is preliminary data.</text>
</comment>
<accession>A0A8H3FSN1</accession>
<organism evidence="2 3">
    <name type="scientific">Heterodermia speciosa</name>
    <dbReference type="NCBI Taxonomy" id="116794"/>
    <lineage>
        <taxon>Eukaryota</taxon>
        <taxon>Fungi</taxon>
        <taxon>Dikarya</taxon>
        <taxon>Ascomycota</taxon>
        <taxon>Pezizomycotina</taxon>
        <taxon>Lecanoromycetes</taxon>
        <taxon>OSLEUM clade</taxon>
        <taxon>Lecanoromycetidae</taxon>
        <taxon>Caliciales</taxon>
        <taxon>Physciaceae</taxon>
        <taxon>Heterodermia</taxon>
    </lineage>
</organism>
<evidence type="ECO:0008006" key="4">
    <source>
        <dbReference type="Google" id="ProtNLM"/>
    </source>
</evidence>